<keyword evidence="3" id="KW-0808">Transferase</keyword>
<name>A0A7J6MW53_PEROL</name>
<dbReference type="Gene3D" id="2.160.10.30">
    <property type="match status" value="1"/>
</dbReference>
<evidence type="ECO:0000256" key="4">
    <source>
        <dbReference type="ARBA" id="ARBA00022695"/>
    </source>
</evidence>
<comment type="similarity">
    <text evidence="5">Belongs to the USP family.</text>
</comment>
<keyword evidence="4" id="KW-0548">Nucleotidyltransferase</keyword>
<dbReference type="GO" id="GO:0006048">
    <property type="term" value="P:UDP-N-acetylglucosamine biosynthetic process"/>
    <property type="evidence" value="ECO:0007669"/>
    <property type="project" value="TreeGrafter"/>
</dbReference>
<evidence type="ECO:0000313" key="10">
    <source>
        <dbReference type="Proteomes" id="UP000570595"/>
    </source>
</evidence>
<dbReference type="EMBL" id="JABAHT010000017">
    <property type="protein sequence ID" value="KAF4669918.1"/>
    <property type="molecule type" value="Genomic_DNA"/>
</dbReference>
<dbReference type="Proteomes" id="UP000572268">
    <property type="component" value="Unassembled WGS sequence"/>
</dbReference>
<protein>
    <recommendedName>
        <fullName evidence="6">UTP-monosaccharide-1-phosphate uridylyltransferase</fullName>
        <ecNumber evidence="6">2.7.7.64</ecNumber>
    </recommendedName>
</protein>
<dbReference type="EC" id="2.7.7.64" evidence="6"/>
<dbReference type="PANTHER" id="PTHR11952">
    <property type="entry name" value="UDP- GLUCOSE PYROPHOSPHORYLASE"/>
    <property type="match status" value="1"/>
</dbReference>
<dbReference type="InterPro" id="IPR039741">
    <property type="entry name" value="UDP-sugar_pyrophosphorylase"/>
</dbReference>
<comment type="cofactor">
    <cofactor evidence="1">
        <name>Mn(2+)</name>
        <dbReference type="ChEBI" id="CHEBI:29035"/>
    </cofactor>
</comment>
<proteinExistence type="inferred from homology"/>
<dbReference type="Proteomes" id="UP000570595">
    <property type="component" value="Unassembled WGS sequence"/>
</dbReference>
<comment type="cofactor">
    <cofactor evidence="2">
        <name>Mg(2+)</name>
        <dbReference type="ChEBI" id="CHEBI:18420"/>
    </cofactor>
</comment>
<evidence type="ECO:0000313" key="8">
    <source>
        <dbReference type="EMBL" id="KAF4669918.1"/>
    </source>
</evidence>
<dbReference type="AlphaFoldDB" id="A0A7J6MW53"/>
<comment type="catalytic activity">
    <reaction evidence="7">
        <text>a monosaccharide 1-phosphate + UTP + H(+) = a UDP-monosaccharide + diphosphate</text>
        <dbReference type="Rhea" id="RHEA:13205"/>
        <dbReference type="ChEBI" id="CHEBI:15378"/>
        <dbReference type="ChEBI" id="CHEBI:33019"/>
        <dbReference type="ChEBI" id="CHEBI:46398"/>
        <dbReference type="ChEBI" id="CHEBI:140358"/>
        <dbReference type="ChEBI" id="CHEBI:140359"/>
        <dbReference type="EC" id="2.7.7.64"/>
    </reaction>
</comment>
<dbReference type="EMBL" id="JABANN010000013">
    <property type="protein sequence ID" value="KAF4675567.1"/>
    <property type="molecule type" value="Genomic_DNA"/>
</dbReference>
<dbReference type="GO" id="GO:0051748">
    <property type="term" value="F:UTP-monosaccharide-1-phosphate uridylyltransferase activity"/>
    <property type="evidence" value="ECO:0007669"/>
    <property type="project" value="UniProtKB-EC"/>
</dbReference>
<sequence>MPALTDEERRLYEYLNSPESRQEHLFAGVDDVESNEGARRLLSQLVAADHTTAGGLKDYIQRGQKLLEESSEGVNPFEGCEVEIPQGEKLEAGTQKFSEMEQAGMDSLKGLCFCLVAGGLGERLGFPGIKVALPVETQTNMCYLEWFCRNILEMQRVARERSGDKTVTLPLAIMCSADTYQGTIDLLKEHNNFGMAEDQITLMLQDKVPGFINSSGKIGVKKDDRWVAEMKPHGHGDVHTLLLKTGLAQKWVKEGRTNLVFFQDTNALAMRAMCALLGVSRTKGFDMNSLCVPRVPGEAAGALCNLSYPDGRKLTCNVEYNQLGPLLQNQGGDVAGPDGLSPYPGNINCIMFDLPAYYKTLEESKGVVPEFVNPKYQPGSRTDFKSATRLECMMQDYARLMHNCSVGFTMMERWLCFSCVKNATADAVKKLQSGLPADSAFSGEVEFWDHNSKMLQTAAKANGQSFSVSEPVNMEFLGLSQKVGPRVVLKPEVGCCLDQIKNIVHGPIALGNAECSLIVEGPCSIKRLQLTSGAVVVHPNAEVDCDTPVNNKGWKFQAVKEGEKVDDATAIRGFRVDKECCIDTSGKTVLVGTTWTVLALLSFLATYTTSRKLYDDKEPGII</sequence>
<evidence type="ECO:0000256" key="1">
    <source>
        <dbReference type="ARBA" id="ARBA00001936"/>
    </source>
</evidence>
<dbReference type="PANTHER" id="PTHR11952:SF9">
    <property type="entry name" value="UDP-SUGAR PYROPHOSPHORYLASE"/>
    <property type="match status" value="1"/>
</dbReference>
<evidence type="ECO:0000313" key="9">
    <source>
        <dbReference type="EMBL" id="KAF4675567.1"/>
    </source>
</evidence>
<accession>A0A7J6MW53</accession>
<dbReference type="SUPFAM" id="SSF53448">
    <property type="entry name" value="Nucleotide-diphospho-sugar transferases"/>
    <property type="match status" value="1"/>
</dbReference>
<dbReference type="OrthoDB" id="532420at2759"/>
<organism evidence="9 11">
    <name type="scientific">Perkinsus olseni</name>
    <name type="common">Perkinsus atlanticus</name>
    <dbReference type="NCBI Taxonomy" id="32597"/>
    <lineage>
        <taxon>Eukaryota</taxon>
        <taxon>Sar</taxon>
        <taxon>Alveolata</taxon>
        <taxon>Perkinsozoa</taxon>
        <taxon>Perkinsea</taxon>
        <taxon>Perkinsida</taxon>
        <taxon>Perkinsidae</taxon>
        <taxon>Perkinsus</taxon>
    </lineage>
</organism>
<comment type="caution">
    <text evidence="9">The sequence shown here is derived from an EMBL/GenBank/DDBJ whole genome shotgun (WGS) entry which is preliminary data.</text>
</comment>
<dbReference type="Pfam" id="PF01704">
    <property type="entry name" value="UDPGP"/>
    <property type="match status" value="1"/>
</dbReference>
<dbReference type="InterPro" id="IPR002618">
    <property type="entry name" value="UDPGP_fam"/>
</dbReference>
<evidence type="ECO:0000256" key="2">
    <source>
        <dbReference type="ARBA" id="ARBA00001946"/>
    </source>
</evidence>
<evidence type="ECO:0000313" key="11">
    <source>
        <dbReference type="Proteomes" id="UP000572268"/>
    </source>
</evidence>
<evidence type="ECO:0000256" key="7">
    <source>
        <dbReference type="ARBA" id="ARBA00048259"/>
    </source>
</evidence>
<dbReference type="GO" id="GO:0003977">
    <property type="term" value="F:UDP-N-acetylglucosamine diphosphorylase activity"/>
    <property type="evidence" value="ECO:0007669"/>
    <property type="project" value="TreeGrafter"/>
</dbReference>
<reference evidence="10 11" key="1">
    <citation type="submission" date="2020-04" db="EMBL/GenBank/DDBJ databases">
        <title>Perkinsus olseni comparative genomics.</title>
        <authorList>
            <person name="Bogema D.R."/>
        </authorList>
    </citation>
    <scope>NUCLEOTIDE SEQUENCE [LARGE SCALE GENOMIC DNA]</scope>
    <source>
        <strain evidence="8">ATCC PRA-179</strain>
        <strain evidence="9">ATCC PRA-31</strain>
    </source>
</reference>
<dbReference type="InterPro" id="IPR029044">
    <property type="entry name" value="Nucleotide-diphossugar_trans"/>
</dbReference>
<dbReference type="Gene3D" id="3.90.550.10">
    <property type="entry name" value="Spore Coat Polysaccharide Biosynthesis Protein SpsA, Chain A"/>
    <property type="match status" value="1"/>
</dbReference>
<evidence type="ECO:0000256" key="5">
    <source>
        <dbReference type="ARBA" id="ARBA00038047"/>
    </source>
</evidence>
<evidence type="ECO:0000256" key="3">
    <source>
        <dbReference type="ARBA" id="ARBA00022679"/>
    </source>
</evidence>
<evidence type="ECO:0000256" key="6">
    <source>
        <dbReference type="ARBA" id="ARBA00039080"/>
    </source>
</evidence>
<gene>
    <name evidence="9" type="primary">UAP1</name>
    <name evidence="9" type="ORF">FOL46_001094</name>
    <name evidence="8" type="ORF">FOZ61_002479</name>
</gene>